<dbReference type="EMBL" id="VIFM01000016">
    <property type="protein sequence ID" value="TQF16846.1"/>
    <property type="molecule type" value="Genomic_DNA"/>
</dbReference>
<dbReference type="AlphaFoldDB" id="A0A540X6F4"/>
<evidence type="ECO:0000256" key="1">
    <source>
        <dbReference type="SAM" id="Phobius"/>
    </source>
</evidence>
<comment type="caution">
    <text evidence="2">The sequence shown here is derived from an EMBL/GenBank/DDBJ whole genome shotgun (WGS) entry which is preliminary data.</text>
</comment>
<feature type="transmembrane region" description="Helical" evidence="1">
    <location>
        <begin position="105"/>
        <end position="127"/>
    </location>
</feature>
<reference evidence="2 3" key="1">
    <citation type="submission" date="2019-06" db="EMBL/GenBank/DDBJ databases">
        <authorList>
            <person name="Livingstone P."/>
            <person name="Whitworth D."/>
        </authorList>
    </citation>
    <scope>NUCLEOTIDE SEQUENCE [LARGE SCALE GENOMIC DNA]</scope>
    <source>
        <strain evidence="2 3">AM401</strain>
    </source>
</reference>
<sequence>MQVATLRGLAEQALLAQQGEATLDVEALSARLREVVERGGPPSLGEVLLGLLQSRALTHVRDRRGLSCRKLAVEALRSLDVPEAREVPEEDLAFANARPPRLPRWLVPIAATLTALGGTVALLLGLILPVVVNFLANRYEFPPVSNLMEGLLGGVTFWRAVKLVINAESQPEDLRALMLLAAASVVLFLLDLPYFLNGGPNALTAPLFVGVPSALTALLLGAMGVRPAWRS</sequence>
<name>A0A540X6F4_9BACT</name>
<keyword evidence="1" id="KW-0812">Transmembrane</keyword>
<keyword evidence="1" id="KW-0472">Membrane</keyword>
<dbReference type="OrthoDB" id="10004321at2"/>
<protein>
    <submittedName>
        <fullName evidence="2">Uncharacterized protein</fullName>
    </submittedName>
</protein>
<proteinExistence type="predicted"/>
<evidence type="ECO:0000313" key="3">
    <source>
        <dbReference type="Proteomes" id="UP000315369"/>
    </source>
</evidence>
<evidence type="ECO:0000313" key="2">
    <source>
        <dbReference type="EMBL" id="TQF16846.1"/>
    </source>
</evidence>
<keyword evidence="3" id="KW-1185">Reference proteome</keyword>
<accession>A0A540X6F4</accession>
<gene>
    <name evidence="2" type="ORF">FJV41_06060</name>
</gene>
<dbReference type="Proteomes" id="UP000315369">
    <property type="component" value="Unassembled WGS sequence"/>
</dbReference>
<keyword evidence="1" id="KW-1133">Transmembrane helix</keyword>
<organism evidence="2 3">
    <name type="scientific">Myxococcus llanfairpwllgwyngyllgogerychwyrndrobwllllantysiliogogogochensis</name>
    <dbReference type="NCBI Taxonomy" id="2590453"/>
    <lineage>
        <taxon>Bacteria</taxon>
        <taxon>Pseudomonadati</taxon>
        <taxon>Myxococcota</taxon>
        <taxon>Myxococcia</taxon>
        <taxon>Myxococcales</taxon>
        <taxon>Cystobacterineae</taxon>
        <taxon>Myxococcaceae</taxon>
        <taxon>Myxococcus</taxon>
    </lineage>
</organism>
<feature type="transmembrane region" description="Helical" evidence="1">
    <location>
        <begin position="202"/>
        <end position="225"/>
    </location>
</feature>
<feature type="transmembrane region" description="Helical" evidence="1">
    <location>
        <begin position="177"/>
        <end position="196"/>
    </location>
</feature>